<keyword evidence="8 15" id="KW-0418">Kinase</keyword>
<dbReference type="GO" id="GO:0000155">
    <property type="term" value="F:phosphorelay sensor kinase activity"/>
    <property type="evidence" value="ECO:0007669"/>
    <property type="project" value="InterPro"/>
</dbReference>
<gene>
    <name evidence="15" type="ORF">HHL27_09325</name>
</gene>
<evidence type="ECO:0000313" key="15">
    <source>
        <dbReference type="EMBL" id="NML93868.1"/>
    </source>
</evidence>
<dbReference type="SUPFAM" id="SSF55874">
    <property type="entry name" value="ATPase domain of HSP90 chaperone/DNA topoisomerase II/histidine kinase"/>
    <property type="match status" value="1"/>
</dbReference>
<evidence type="ECO:0000256" key="1">
    <source>
        <dbReference type="ARBA" id="ARBA00000085"/>
    </source>
</evidence>
<dbReference type="Gene3D" id="3.40.50.300">
    <property type="entry name" value="P-loop containing nucleotide triphosphate hydrolases"/>
    <property type="match status" value="1"/>
</dbReference>
<dbReference type="Pfam" id="PF13493">
    <property type="entry name" value="DUF4118"/>
    <property type="match status" value="1"/>
</dbReference>
<comment type="subcellular location">
    <subcellularLocation>
        <location evidence="2">Membrane</location>
        <topology evidence="2">Multi-pass membrane protein</topology>
    </subcellularLocation>
</comment>
<evidence type="ECO:0000256" key="3">
    <source>
        <dbReference type="ARBA" id="ARBA00012438"/>
    </source>
</evidence>
<dbReference type="CDD" id="cd00075">
    <property type="entry name" value="HATPase"/>
    <property type="match status" value="1"/>
</dbReference>
<dbReference type="InterPro" id="IPR005467">
    <property type="entry name" value="His_kinase_dom"/>
</dbReference>
<dbReference type="CDD" id="cd00082">
    <property type="entry name" value="HisKA"/>
    <property type="match status" value="1"/>
</dbReference>
<dbReference type="InterPro" id="IPR052023">
    <property type="entry name" value="Histidine_kinase_KdpD"/>
</dbReference>
<reference evidence="15 16" key="1">
    <citation type="submission" date="2020-04" db="EMBL/GenBank/DDBJ databases">
        <title>Novosphingobium sp. TW-4 isolated from soil.</title>
        <authorList>
            <person name="Dahal R.H."/>
            <person name="Chaudhary D.K."/>
        </authorList>
    </citation>
    <scope>NUCLEOTIDE SEQUENCE [LARGE SCALE GENOMIC DNA]</scope>
    <source>
        <strain evidence="15 16">TW-4</strain>
    </source>
</reference>
<keyword evidence="10 13" id="KW-1133">Transmembrane helix</keyword>
<dbReference type="Pfam" id="PF02702">
    <property type="entry name" value="KdpD"/>
    <property type="match status" value="1"/>
</dbReference>
<dbReference type="FunFam" id="3.40.50.300:FF:000483">
    <property type="entry name" value="Sensor histidine kinase KdpD"/>
    <property type="match status" value="1"/>
</dbReference>
<evidence type="ECO:0000256" key="6">
    <source>
        <dbReference type="ARBA" id="ARBA00022692"/>
    </source>
</evidence>
<dbReference type="InterPro" id="IPR029016">
    <property type="entry name" value="GAF-like_dom_sf"/>
</dbReference>
<keyword evidence="7" id="KW-0547">Nucleotide-binding</keyword>
<dbReference type="Gene3D" id="1.20.120.620">
    <property type="entry name" value="Backbone structure of the membrane domain of e. Coli histidine kinase receptor kdpd"/>
    <property type="match status" value="1"/>
</dbReference>
<comment type="caution">
    <text evidence="15">The sequence shown here is derived from an EMBL/GenBank/DDBJ whole genome shotgun (WGS) entry which is preliminary data.</text>
</comment>
<evidence type="ECO:0000259" key="14">
    <source>
        <dbReference type="PROSITE" id="PS50109"/>
    </source>
</evidence>
<evidence type="ECO:0000256" key="4">
    <source>
        <dbReference type="ARBA" id="ARBA00022553"/>
    </source>
</evidence>
<evidence type="ECO:0000313" key="16">
    <source>
        <dbReference type="Proteomes" id="UP000583556"/>
    </source>
</evidence>
<dbReference type="RefSeq" id="WP_169493130.1">
    <property type="nucleotide sequence ID" value="NZ_JABBGM010000003.1"/>
</dbReference>
<dbReference type="InterPro" id="IPR038318">
    <property type="entry name" value="KdpD_sf"/>
</dbReference>
<feature type="transmembrane region" description="Helical" evidence="13">
    <location>
        <begin position="468"/>
        <end position="488"/>
    </location>
</feature>
<dbReference type="SMART" id="SM00387">
    <property type="entry name" value="HATPase_c"/>
    <property type="match status" value="1"/>
</dbReference>
<evidence type="ECO:0000256" key="10">
    <source>
        <dbReference type="ARBA" id="ARBA00022989"/>
    </source>
</evidence>
<keyword evidence="11" id="KW-0902">Two-component regulatory system</keyword>
<accession>A0A7Y0BP98</accession>
<dbReference type="InterPro" id="IPR027417">
    <property type="entry name" value="P-loop_NTPase"/>
</dbReference>
<dbReference type="SUPFAM" id="SSF52402">
    <property type="entry name" value="Adenine nucleotide alpha hydrolases-like"/>
    <property type="match status" value="1"/>
</dbReference>
<dbReference type="Gene3D" id="3.30.450.40">
    <property type="match status" value="1"/>
</dbReference>
<dbReference type="Pfam" id="PF02518">
    <property type="entry name" value="HATPase_c"/>
    <property type="match status" value="1"/>
</dbReference>
<feature type="domain" description="Histidine kinase" evidence="14">
    <location>
        <begin position="662"/>
        <end position="872"/>
    </location>
</feature>
<dbReference type="EC" id="2.7.13.3" evidence="3"/>
<dbReference type="GO" id="GO:0005886">
    <property type="term" value="C:plasma membrane"/>
    <property type="evidence" value="ECO:0007669"/>
    <property type="project" value="TreeGrafter"/>
</dbReference>
<evidence type="ECO:0000256" key="8">
    <source>
        <dbReference type="ARBA" id="ARBA00022777"/>
    </source>
</evidence>
<dbReference type="AlphaFoldDB" id="A0A7Y0BP98"/>
<keyword evidence="4" id="KW-0597">Phosphoprotein</keyword>
<dbReference type="InterPro" id="IPR003661">
    <property type="entry name" value="HisK_dim/P_dom"/>
</dbReference>
<dbReference type="InterPro" id="IPR036097">
    <property type="entry name" value="HisK_dim/P_sf"/>
</dbReference>
<name>A0A7Y0BP98_9SPHN</name>
<dbReference type="PANTHER" id="PTHR45569">
    <property type="entry name" value="SENSOR PROTEIN KDPD"/>
    <property type="match status" value="1"/>
</dbReference>
<evidence type="ECO:0000256" key="7">
    <source>
        <dbReference type="ARBA" id="ARBA00022741"/>
    </source>
</evidence>
<evidence type="ECO:0000256" key="12">
    <source>
        <dbReference type="ARBA" id="ARBA00023136"/>
    </source>
</evidence>
<organism evidence="15 16">
    <name type="scientific">Novosphingobium olei</name>
    <dbReference type="NCBI Taxonomy" id="2728851"/>
    <lineage>
        <taxon>Bacteria</taxon>
        <taxon>Pseudomonadati</taxon>
        <taxon>Pseudomonadota</taxon>
        <taxon>Alphaproteobacteria</taxon>
        <taxon>Sphingomonadales</taxon>
        <taxon>Sphingomonadaceae</taxon>
        <taxon>Novosphingobium</taxon>
    </lineage>
</organism>
<keyword evidence="16" id="KW-1185">Reference proteome</keyword>
<dbReference type="EMBL" id="JABBGM010000003">
    <property type="protein sequence ID" value="NML93868.1"/>
    <property type="molecule type" value="Genomic_DNA"/>
</dbReference>
<dbReference type="Gene3D" id="1.10.287.130">
    <property type="match status" value="1"/>
</dbReference>
<dbReference type="InterPro" id="IPR004358">
    <property type="entry name" value="Sig_transdc_His_kin-like_C"/>
</dbReference>
<dbReference type="InterPro" id="IPR025201">
    <property type="entry name" value="KdpD_TM"/>
</dbReference>
<feature type="transmembrane region" description="Helical" evidence="13">
    <location>
        <begin position="390"/>
        <end position="409"/>
    </location>
</feature>
<dbReference type="Pfam" id="PF00512">
    <property type="entry name" value="HisKA"/>
    <property type="match status" value="1"/>
</dbReference>
<evidence type="ECO:0000256" key="11">
    <source>
        <dbReference type="ARBA" id="ARBA00023012"/>
    </source>
</evidence>
<keyword evidence="12 13" id="KW-0472">Membrane</keyword>
<dbReference type="Gene3D" id="3.30.565.10">
    <property type="entry name" value="Histidine kinase-like ATPase, C-terminal domain"/>
    <property type="match status" value="1"/>
</dbReference>
<dbReference type="PRINTS" id="PR00344">
    <property type="entry name" value="BCTRLSENSOR"/>
</dbReference>
<comment type="catalytic activity">
    <reaction evidence="1">
        <text>ATP + protein L-histidine = ADP + protein N-phospho-L-histidine.</text>
        <dbReference type="EC" id="2.7.13.3"/>
    </reaction>
</comment>
<proteinExistence type="predicted"/>
<keyword evidence="6 13" id="KW-0812">Transmembrane</keyword>
<evidence type="ECO:0000256" key="13">
    <source>
        <dbReference type="SAM" id="Phobius"/>
    </source>
</evidence>
<dbReference type="PANTHER" id="PTHR45569:SF1">
    <property type="entry name" value="SENSOR PROTEIN KDPD"/>
    <property type="match status" value="1"/>
</dbReference>
<keyword evidence="9" id="KW-0067">ATP-binding</keyword>
<dbReference type="SUPFAM" id="SSF55781">
    <property type="entry name" value="GAF domain-like"/>
    <property type="match status" value="1"/>
</dbReference>
<dbReference type="GO" id="GO:0005524">
    <property type="term" value="F:ATP binding"/>
    <property type="evidence" value="ECO:0007669"/>
    <property type="project" value="UniProtKB-KW"/>
</dbReference>
<dbReference type="SMART" id="SM00388">
    <property type="entry name" value="HisKA"/>
    <property type="match status" value="1"/>
</dbReference>
<sequence length="880" mass="93267">MSPARPDPDALLRTAARASTGRLKVFLGAAPGVGKTYEMLSDAAARRAGGLDVVVGVVETHGRSETQAQLAGFEIMPRARIAHRGQPLEEMDLDAILNRHPALVLVDEFAHTNAPGSRHDKRWQDVEELLAAGIDVWTTLNIQHVESLNDVVASFTHVRVRETVPDRLLDNAEIEVVDLPPDELIARLKAGKVYVPHEAARALDHFFSKSNLSALRELALRRAAQAVDAQMLDDLRASATGGSWAVGERLLVAVGANPVASEVVRAGKRLADALRAPWTAVHIETTGERSGPAAAHLAQAMQLATQLGGQVLTLSGPSVVDGLADAAADTRATLLVIGRPQPRRWPWQRRLHARPLARRLPGLSLHLVQTSHAEAAGHGLRPPMPGIPAGLVPSFLATALVTALGQAIFARGNNITNVGLLYLLPVLFAATRYGLATGILTGLVASLAYNFCFIPPTGTFTIADPQNIITVGVLLLVAAVASQLAARLRAQALLAARSARQSAALAGFARTLTGMARPEALGDVLCAEAARLLDVRAVLLLGSADDLSILATTAPETPLAALDLAAARWSVDKGQPAGRGSSTLTACEWLFTPLMAGGATLGTLGVARGDGALPVRSDQLPLLGSLVDQAALALQRIRLEQEAADVRTLEERDRLRAALLSSVSHDLRTPLTAVLGSLRTLEPRDEEQRELLGVARAEADRLQRFVANLLDMVRIEAGAIALSIEPVDLAEAVASAVHDLRRALGTQPLRIDIAPDLPLALVDPRLFHHCLINLIENAARHGGEGPIAIVAARRGDGLDLMVIDAGPGLPPGSEARVFETFTRLEGSDRKGGTGLGLAIVRGFCKAMQLDAIAANRNDGPGACFTIRFPPDRLRQPSEPE</sequence>
<dbReference type="PROSITE" id="PS50109">
    <property type="entry name" value="HIS_KIN"/>
    <property type="match status" value="1"/>
</dbReference>
<dbReference type="Proteomes" id="UP000583556">
    <property type="component" value="Unassembled WGS sequence"/>
</dbReference>
<evidence type="ECO:0000256" key="2">
    <source>
        <dbReference type="ARBA" id="ARBA00004141"/>
    </source>
</evidence>
<protein>
    <recommendedName>
        <fullName evidence="3">histidine kinase</fullName>
        <ecNumber evidence="3">2.7.13.3</ecNumber>
    </recommendedName>
</protein>
<dbReference type="SUPFAM" id="SSF47384">
    <property type="entry name" value="Homodimeric domain of signal transducing histidine kinase"/>
    <property type="match status" value="1"/>
</dbReference>
<dbReference type="InterPro" id="IPR003852">
    <property type="entry name" value="Sig_transdc_His_kinase_KdpD_N"/>
</dbReference>
<evidence type="ECO:0000256" key="9">
    <source>
        <dbReference type="ARBA" id="ARBA00022840"/>
    </source>
</evidence>
<dbReference type="GO" id="GO:0005737">
    <property type="term" value="C:cytoplasm"/>
    <property type="evidence" value="ECO:0007669"/>
    <property type="project" value="UniProtKB-ARBA"/>
</dbReference>
<dbReference type="InterPro" id="IPR036890">
    <property type="entry name" value="HATPase_C_sf"/>
</dbReference>
<keyword evidence="5" id="KW-0808">Transferase</keyword>
<dbReference type="InterPro" id="IPR003594">
    <property type="entry name" value="HATPase_dom"/>
</dbReference>
<feature type="transmembrane region" description="Helical" evidence="13">
    <location>
        <begin position="421"/>
        <end position="448"/>
    </location>
</feature>
<evidence type="ECO:0000256" key="5">
    <source>
        <dbReference type="ARBA" id="ARBA00022679"/>
    </source>
</evidence>